<keyword evidence="3" id="KW-1185">Reference proteome</keyword>
<dbReference type="RefSeq" id="WP_229796871.1">
    <property type="nucleotide sequence ID" value="NZ_BMYR01000001.1"/>
</dbReference>
<reference evidence="3" key="1">
    <citation type="journal article" date="2019" name="Int. J. Syst. Evol. Microbiol.">
        <title>The Global Catalogue of Microorganisms (GCM) 10K type strain sequencing project: providing services to taxonomists for standard genome sequencing and annotation.</title>
        <authorList>
            <consortium name="The Broad Institute Genomics Platform"/>
            <consortium name="The Broad Institute Genome Sequencing Center for Infectious Disease"/>
            <person name="Wu L."/>
            <person name="Ma J."/>
        </authorList>
    </citation>
    <scope>NUCLEOTIDE SEQUENCE [LARGE SCALE GENOMIC DNA]</scope>
    <source>
        <strain evidence="3">KCTC 23723</strain>
    </source>
</reference>
<evidence type="ECO:0000256" key="1">
    <source>
        <dbReference type="SAM" id="Phobius"/>
    </source>
</evidence>
<name>A0ABQ2WBI6_9ALTE</name>
<gene>
    <name evidence="2" type="primary">mshD</name>
    <name evidence="2" type="ORF">GCM10008111_00310</name>
</gene>
<dbReference type="PROSITE" id="PS00409">
    <property type="entry name" value="PROKAR_NTER_METHYL"/>
    <property type="match status" value="1"/>
</dbReference>
<dbReference type="Pfam" id="PF07963">
    <property type="entry name" value="N_methyl"/>
    <property type="match status" value="1"/>
</dbReference>
<feature type="transmembrane region" description="Helical" evidence="1">
    <location>
        <begin position="29"/>
        <end position="52"/>
    </location>
</feature>
<keyword evidence="1" id="KW-0812">Transmembrane</keyword>
<proteinExistence type="predicted"/>
<organism evidence="2 3">
    <name type="scientific">Alishewanella tabrizica</name>
    <dbReference type="NCBI Taxonomy" id="671278"/>
    <lineage>
        <taxon>Bacteria</taxon>
        <taxon>Pseudomonadati</taxon>
        <taxon>Pseudomonadota</taxon>
        <taxon>Gammaproteobacteria</taxon>
        <taxon>Alteromonadales</taxon>
        <taxon>Alteromonadaceae</taxon>
        <taxon>Alishewanella</taxon>
    </lineage>
</organism>
<accession>A0ABQ2WBI6</accession>
<dbReference type="EMBL" id="BMYR01000001">
    <property type="protein sequence ID" value="GGW48598.1"/>
    <property type="molecule type" value="Genomic_DNA"/>
</dbReference>
<comment type="caution">
    <text evidence="2">The sequence shown here is derived from an EMBL/GenBank/DDBJ whole genome shotgun (WGS) entry which is preliminary data.</text>
</comment>
<dbReference type="InterPro" id="IPR012902">
    <property type="entry name" value="N_methyl_site"/>
</dbReference>
<dbReference type="Proteomes" id="UP000634667">
    <property type="component" value="Unassembled WGS sequence"/>
</dbReference>
<dbReference type="NCBIfam" id="TIGR02532">
    <property type="entry name" value="IV_pilin_GFxxxE"/>
    <property type="match status" value="1"/>
</dbReference>
<protein>
    <submittedName>
        <fullName evidence="2">MSHA biogenesis protein MshD</fullName>
    </submittedName>
</protein>
<sequence length="196" mass="21027">MLAANKLSVRSRVPMVSFLRQRGVSLVELVVGITVLAIALSLITSILAPLFIKSTDPWHQVRATELGHSLMNEILARSYDENSDRSGGMLRCGETGAPPCTDAAQFGPDGSETRETYNDVDDFQGFVGSAAELTNLLGSSLADQYLNYQVAVNVTYAAPTQVTGINLAASQAKKIEITITTPTGANLQFAAYRGNW</sequence>
<evidence type="ECO:0000313" key="3">
    <source>
        <dbReference type="Proteomes" id="UP000634667"/>
    </source>
</evidence>
<evidence type="ECO:0000313" key="2">
    <source>
        <dbReference type="EMBL" id="GGW48598.1"/>
    </source>
</evidence>
<keyword evidence="1" id="KW-0472">Membrane</keyword>
<keyword evidence="1" id="KW-1133">Transmembrane helix</keyword>